<keyword evidence="11" id="KW-1185">Reference proteome</keyword>
<dbReference type="AlphaFoldDB" id="A0A4V1CWU6"/>
<evidence type="ECO:0000313" key="10">
    <source>
        <dbReference type="Proteomes" id="UP000297025"/>
    </source>
</evidence>
<evidence type="ECO:0000256" key="2">
    <source>
        <dbReference type="ARBA" id="ARBA00022505"/>
    </source>
</evidence>
<dbReference type="PROSITE" id="PS00211">
    <property type="entry name" value="ABC_TRANSPORTER_1"/>
    <property type="match status" value="1"/>
</dbReference>
<proteinExistence type="predicted"/>
<reference evidence="8" key="5">
    <citation type="submission" date="2024-05" db="EMBL/GenBank/DDBJ databases">
        <authorList>
            <person name="Sun Q."/>
            <person name="Sedlacek I."/>
        </authorList>
    </citation>
    <scope>NUCLEOTIDE SEQUENCE</scope>
    <source>
        <strain evidence="8">CCM 7403</strain>
    </source>
</reference>
<dbReference type="InterPro" id="IPR004606">
    <property type="entry name" value="Mop_domain"/>
</dbReference>
<keyword evidence="1" id="KW-0813">Transport</keyword>
<reference evidence="9" key="4">
    <citation type="submission" date="2019-03" db="EMBL/GenBank/DDBJ databases">
        <authorList>
            <person name="Huang Y."/>
        </authorList>
    </citation>
    <scope>NUCLEOTIDE SEQUENCE</scope>
    <source>
        <strain evidence="9">JCM 16608</strain>
    </source>
</reference>
<evidence type="ECO:0000313" key="11">
    <source>
        <dbReference type="Proteomes" id="UP000630594"/>
    </source>
</evidence>
<feature type="domain" description="ABC transporter" evidence="6">
    <location>
        <begin position="9"/>
        <end position="235"/>
    </location>
</feature>
<keyword evidence="2 5" id="KW-0500">Molybdenum</keyword>
<dbReference type="PROSITE" id="PS51866">
    <property type="entry name" value="MOP"/>
    <property type="match status" value="1"/>
</dbReference>
<dbReference type="Proteomes" id="UP000297025">
    <property type="component" value="Chromosome"/>
</dbReference>
<dbReference type="RefSeq" id="WP_135833534.1">
    <property type="nucleotide sequence ID" value="NZ_BMCK01000001.1"/>
</dbReference>
<evidence type="ECO:0000259" key="7">
    <source>
        <dbReference type="PROSITE" id="PS51866"/>
    </source>
</evidence>
<dbReference type="GO" id="GO:0015689">
    <property type="term" value="P:molybdate ion transport"/>
    <property type="evidence" value="ECO:0007669"/>
    <property type="project" value="InterPro"/>
</dbReference>
<dbReference type="InterPro" id="IPR050093">
    <property type="entry name" value="ABC_SmlMolc_Importer"/>
</dbReference>
<dbReference type="InterPro" id="IPR003593">
    <property type="entry name" value="AAA+_ATPase"/>
</dbReference>
<reference evidence="8" key="2">
    <citation type="journal article" date="2014" name="Int. J. Syst. Evol. Microbiol.">
        <title>Complete genome of a new Firmicutes species belonging to the dominant human colonic microbiota ('Ruminococcus bicirculans') reveals two chromosomes and a selective capacity to utilize plant glucans.</title>
        <authorList>
            <consortium name="NISC Comparative Sequencing Program"/>
            <person name="Wegmann U."/>
            <person name="Louis P."/>
            <person name="Goesmann A."/>
            <person name="Henrissat B."/>
            <person name="Duncan S.H."/>
            <person name="Flint H.J."/>
        </authorList>
    </citation>
    <scope>NUCLEOTIDE SEQUENCE</scope>
    <source>
        <strain evidence="8">CCM 7403</strain>
    </source>
</reference>
<dbReference type="Proteomes" id="UP000630594">
    <property type="component" value="Unassembled WGS sequence"/>
</dbReference>
<dbReference type="PANTHER" id="PTHR42781">
    <property type="entry name" value="SPERMIDINE/PUTRESCINE IMPORT ATP-BINDING PROTEIN POTA"/>
    <property type="match status" value="1"/>
</dbReference>
<evidence type="ECO:0000259" key="6">
    <source>
        <dbReference type="PROSITE" id="PS50893"/>
    </source>
</evidence>
<evidence type="ECO:0000256" key="4">
    <source>
        <dbReference type="ARBA" id="ARBA00022840"/>
    </source>
</evidence>
<keyword evidence="3" id="KW-0547">Nucleotide-binding</keyword>
<evidence type="ECO:0000256" key="5">
    <source>
        <dbReference type="PROSITE-ProRule" id="PRU01213"/>
    </source>
</evidence>
<dbReference type="EMBL" id="BMCK01000001">
    <property type="protein sequence ID" value="GGD11949.1"/>
    <property type="molecule type" value="Genomic_DNA"/>
</dbReference>
<reference evidence="11" key="3">
    <citation type="journal article" date="2019" name="Int. J. Syst. Evol. Microbiol.">
        <title>The Global Catalogue of Microorganisms (GCM) 10K type strain sequencing project: providing services to taxonomists for standard genome sequencing and annotation.</title>
        <authorList>
            <consortium name="The Broad Institute Genomics Platform"/>
            <consortium name="The Broad Institute Genome Sequencing Center for Infectious Disease"/>
            <person name="Wu L."/>
            <person name="Ma J."/>
        </authorList>
    </citation>
    <scope>NUCLEOTIDE SEQUENCE [LARGE SCALE GENOMIC DNA]</scope>
    <source>
        <strain evidence="11">CCM 7403</strain>
    </source>
</reference>
<dbReference type="GO" id="GO:0005524">
    <property type="term" value="F:ATP binding"/>
    <property type="evidence" value="ECO:0007669"/>
    <property type="project" value="UniProtKB-KW"/>
</dbReference>
<evidence type="ECO:0000313" key="8">
    <source>
        <dbReference type="EMBL" id="GGD11949.1"/>
    </source>
</evidence>
<dbReference type="InterPro" id="IPR027417">
    <property type="entry name" value="P-loop_NTPase"/>
</dbReference>
<dbReference type="PROSITE" id="PS50893">
    <property type="entry name" value="ABC_TRANSPORTER_2"/>
    <property type="match status" value="1"/>
</dbReference>
<gene>
    <name evidence="8" type="primary">modC</name>
    <name evidence="9" type="ORF">E2C04_17150</name>
    <name evidence="8" type="ORF">GCM10007231_08530</name>
</gene>
<dbReference type="SUPFAM" id="SSF52540">
    <property type="entry name" value="P-loop containing nucleoside triphosphate hydrolases"/>
    <property type="match status" value="1"/>
</dbReference>
<dbReference type="InterPro" id="IPR008995">
    <property type="entry name" value="Mo/tungstate-bd_C_term_dom"/>
</dbReference>
<dbReference type="Gene3D" id="2.40.50.100">
    <property type="match status" value="1"/>
</dbReference>
<evidence type="ECO:0000256" key="3">
    <source>
        <dbReference type="ARBA" id="ARBA00022741"/>
    </source>
</evidence>
<dbReference type="PANTHER" id="PTHR42781:SF4">
    <property type="entry name" value="SPERMIDINE_PUTRESCINE IMPORT ATP-BINDING PROTEIN POTA"/>
    <property type="match status" value="1"/>
</dbReference>
<reference evidence="9 10" key="1">
    <citation type="journal article" date="2008" name="Int. J. Syst. Evol. Microbiol.">
        <title>Nocardioides daphniae sp. nov., isolated from Daphnia cucullata (Crustacea: Cladocera).</title>
        <authorList>
            <person name="Toth E.M."/>
            <person name="Keki Z."/>
            <person name="Homonnay Z.G."/>
            <person name="Borsodi A.K."/>
            <person name="Marialigeti K."/>
            <person name="Schumann P."/>
        </authorList>
    </citation>
    <scope>NUCLEOTIDE SEQUENCE [LARGE SCALE GENOMIC DNA]</scope>
    <source>
        <strain evidence="9 10">JCM 16608</strain>
    </source>
</reference>
<sequence>MTLSLDAAVTDRDVAAQLEVADGETLALLGPNGAGKSTLLALVAGLLRPDHGTVTLDGRLLTDVRDGRTHAWVPAYDRHVATLTQEALLLPHLSVRANVEFGPRAQGRSRREARATALEWLERVGVADLADRRPGSLSGGQAQRVAVARALAARPRLLLLDEPMAALDVEVTPAVRETLRQVLAEMTCVVVTHDVLDAALLADRVAVIEGGRVVEQGRTTDVLARPRSAFGARIAGLNLLRGTWHADGGPTGGELVATTGERVHGIADGLPSRAEAVAVFRPSAVAVYSTPVHGSPRNTFEVTVTSVEPNGDLVRIRAGHLAADVTAQAAAELGVGPGARVWFSVKATEVALHPA</sequence>
<dbReference type="SUPFAM" id="SSF50331">
    <property type="entry name" value="MOP-like"/>
    <property type="match status" value="1"/>
</dbReference>
<evidence type="ECO:0000313" key="9">
    <source>
        <dbReference type="EMBL" id="QCC78497.1"/>
    </source>
</evidence>
<dbReference type="InterPro" id="IPR005116">
    <property type="entry name" value="Transp-assoc_OB_typ1"/>
</dbReference>
<dbReference type="GO" id="GO:0016887">
    <property type="term" value="F:ATP hydrolysis activity"/>
    <property type="evidence" value="ECO:0007669"/>
    <property type="project" value="InterPro"/>
</dbReference>
<dbReference type="Gene3D" id="3.40.50.300">
    <property type="entry name" value="P-loop containing nucleotide triphosphate hydrolases"/>
    <property type="match status" value="1"/>
</dbReference>
<evidence type="ECO:0000256" key="1">
    <source>
        <dbReference type="ARBA" id="ARBA00022448"/>
    </source>
</evidence>
<name>A0A4V1CWU6_9ACTN</name>
<dbReference type="Pfam" id="PF03459">
    <property type="entry name" value="TOBE"/>
    <property type="match status" value="1"/>
</dbReference>
<dbReference type="InterPro" id="IPR017871">
    <property type="entry name" value="ABC_transporter-like_CS"/>
</dbReference>
<dbReference type="Pfam" id="PF00005">
    <property type="entry name" value="ABC_tran"/>
    <property type="match status" value="1"/>
</dbReference>
<dbReference type="InterPro" id="IPR003439">
    <property type="entry name" value="ABC_transporter-like_ATP-bd"/>
</dbReference>
<accession>A0A4V1CWU6</accession>
<feature type="domain" description="Mop" evidence="7">
    <location>
        <begin position="293"/>
        <end position="354"/>
    </location>
</feature>
<keyword evidence="4 9" id="KW-0067">ATP-binding</keyword>
<dbReference type="SMART" id="SM00382">
    <property type="entry name" value="AAA"/>
    <property type="match status" value="1"/>
</dbReference>
<dbReference type="OrthoDB" id="3180400at2"/>
<dbReference type="KEGG" id="ndp:E2C04_17150"/>
<protein>
    <submittedName>
        <fullName evidence="8 9">ABC transporter ATP-binding protein</fullName>
    </submittedName>
</protein>
<organism evidence="9 10">
    <name type="scientific">Nocardioides daphniae</name>
    <dbReference type="NCBI Taxonomy" id="402297"/>
    <lineage>
        <taxon>Bacteria</taxon>
        <taxon>Bacillati</taxon>
        <taxon>Actinomycetota</taxon>
        <taxon>Actinomycetes</taxon>
        <taxon>Propionibacteriales</taxon>
        <taxon>Nocardioidaceae</taxon>
        <taxon>Nocardioides</taxon>
    </lineage>
</organism>
<dbReference type="EMBL" id="CP038462">
    <property type="protein sequence ID" value="QCC78497.1"/>
    <property type="molecule type" value="Genomic_DNA"/>
</dbReference>